<name>A0A9P8VE40_9PEZI</name>
<evidence type="ECO:0000313" key="3">
    <source>
        <dbReference type="Proteomes" id="UP000770015"/>
    </source>
</evidence>
<accession>A0A9P8VE40</accession>
<feature type="compositionally biased region" description="Polar residues" evidence="1">
    <location>
        <begin position="84"/>
        <end position="97"/>
    </location>
</feature>
<evidence type="ECO:0000256" key="1">
    <source>
        <dbReference type="SAM" id="MobiDB-lite"/>
    </source>
</evidence>
<sequence>MTPLVHDQEIPTPVEAPIYPPNGATAAIHHPETLTPDALAATVKILKPPGFRKAGIHPEAPTHAAAATTQAPAPAPPRPLSDGRTPTTKTTLASHAQTAPRHNHSIIPPEAALLLGAEAETTPLPAQLPVLAPAVPANPFPAPAPSPPPARAHRPLAPLDLKTVGVVYAAVGAAARVALQAGAQAAYKLRNDPSPWVGEKGVRVASAALGAGIVDGIVGNKHSKMRKGGMRHQAMREATQFGLRQFVVQPVATGALRSKSHKR</sequence>
<gene>
    <name evidence="2" type="ORF">F5X68DRAFT_260542</name>
</gene>
<dbReference type="Proteomes" id="UP000770015">
    <property type="component" value="Unassembled WGS sequence"/>
</dbReference>
<dbReference type="AlphaFoldDB" id="A0A9P8VE40"/>
<feature type="compositionally biased region" description="Low complexity" evidence="1">
    <location>
        <begin position="62"/>
        <end position="72"/>
    </location>
</feature>
<reference evidence="2" key="1">
    <citation type="journal article" date="2021" name="Nat. Commun.">
        <title>Genetic determinants of endophytism in the Arabidopsis root mycobiome.</title>
        <authorList>
            <person name="Mesny F."/>
            <person name="Miyauchi S."/>
            <person name="Thiergart T."/>
            <person name="Pickel B."/>
            <person name="Atanasova L."/>
            <person name="Karlsson M."/>
            <person name="Huettel B."/>
            <person name="Barry K.W."/>
            <person name="Haridas S."/>
            <person name="Chen C."/>
            <person name="Bauer D."/>
            <person name="Andreopoulos W."/>
            <person name="Pangilinan J."/>
            <person name="LaButti K."/>
            <person name="Riley R."/>
            <person name="Lipzen A."/>
            <person name="Clum A."/>
            <person name="Drula E."/>
            <person name="Henrissat B."/>
            <person name="Kohler A."/>
            <person name="Grigoriev I.V."/>
            <person name="Martin F.M."/>
            <person name="Hacquard S."/>
        </authorList>
    </citation>
    <scope>NUCLEOTIDE SEQUENCE</scope>
    <source>
        <strain evidence="2">MPI-SDFR-AT-0117</strain>
    </source>
</reference>
<comment type="caution">
    <text evidence="2">The sequence shown here is derived from an EMBL/GenBank/DDBJ whole genome shotgun (WGS) entry which is preliminary data.</text>
</comment>
<proteinExistence type="predicted"/>
<organism evidence="2 3">
    <name type="scientific">Plectosphaerella plurivora</name>
    <dbReference type="NCBI Taxonomy" id="936078"/>
    <lineage>
        <taxon>Eukaryota</taxon>
        <taxon>Fungi</taxon>
        <taxon>Dikarya</taxon>
        <taxon>Ascomycota</taxon>
        <taxon>Pezizomycotina</taxon>
        <taxon>Sordariomycetes</taxon>
        <taxon>Hypocreomycetidae</taxon>
        <taxon>Glomerellales</taxon>
        <taxon>Plectosphaerellaceae</taxon>
        <taxon>Plectosphaerella</taxon>
    </lineage>
</organism>
<dbReference type="OrthoDB" id="3539922at2759"/>
<dbReference type="EMBL" id="JAGSXJ010000008">
    <property type="protein sequence ID" value="KAH6688951.1"/>
    <property type="molecule type" value="Genomic_DNA"/>
</dbReference>
<evidence type="ECO:0000313" key="2">
    <source>
        <dbReference type="EMBL" id="KAH6688951.1"/>
    </source>
</evidence>
<keyword evidence="3" id="KW-1185">Reference proteome</keyword>
<protein>
    <submittedName>
        <fullName evidence="2">Uncharacterized protein</fullName>
    </submittedName>
</protein>
<feature type="region of interest" description="Disordered" evidence="1">
    <location>
        <begin position="62"/>
        <end position="104"/>
    </location>
</feature>